<gene>
    <name evidence="2" type="ORF">CUNI_LOCUS21871</name>
</gene>
<dbReference type="InterPro" id="IPR000608">
    <property type="entry name" value="UBC"/>
</dbReference>
<dbReference type="Pfam" id="PF00179">
    <property type="entry name" value="UQ_con"/>
    <property type="match status" value="1"/>
</dbReference>
<comment type="caution">
    <text evidence="2">The sequence shown here is derived from an EMBL/GenBank/DDBJ whole genome shotgun (WGS) entry which is preliminary data.</text>
</comment>
<dbReference type="InterPro" id="IPR016135">
    <property type="entry name" value="UBQ-conjugating_enzyme/RWD"/>
</dbReference>
<feature type="domain" description="UBC core" evidence="1">
    <location>
        <begin position="7"/>
        <end position="180"/>
    </location>
</feature>
<evidence type="ECO:0000313" key="3">
    <source>
        <dbReference type="Proteomes" id="UP000678393"/>
    </source>
</evidence>
<keyword evidence="3" id="KW-1185">Reference proteome</keyword>
<dbReference type="CDD" id="cd23955">
    <property type="entry name" value="UBCc_invertebrate"/>
    <property type="match status" value="1"/>
</dbReference>
<organism evidence="2 3">
    <name type="scientific">Candidula unifasciata</name>
    <dbReference type="NCBI Taxonomy" id="100452"/>
    <lineage>
        <taxon>Eukaryota</taxon>
        <taxon>Metazoa</taxon>
        <taxon>Spiralia</taxon>
        <taxon>Lophotrochozoa</taxon>
        <taxon>Mollusca</taxon>
        <taxon>Gastropoda</taxon>
        <taxon>Heterobranchia</taxon>
        <taxon>Euthyneura</taxon>
        <taxon>Panpulmonata</taxon>
        <taxon>Eupulmonata</taxon>
        <taxon>Stylommatophora</taxon>
        <taxon>Helicina</taxon>
        <taxon>Helicoidea</taxon>
        <taxon>Geomitridae</taxon>
        <taxon>Candidula</taxon>
    </lineage>
</organism>
<name>A0A8S4A369_9EUPU</name>
<dbReference type="SUPFAM" id="SSF54495">
    <property type="entry name" value="UBC-like"/>
    <property type="match status" value="1"/>
</dbReference>
<protein>
    <recommendedName>
        <fullName evidence="1">UBC core domain-containing protein</fullName>
    </recommendedName>
</protein>
<dbReference type="SMART" id="SM00212">
    <property type="entry name" value="UBCc"/>
    <property type="match status" value="1"/>
</dbReference>
<dbReference type="InterPro" id="IPR050113">
    <property type="entry name" value="Ub_conjugating_enzyme"/>
</dbReference>
<dbReference type="AlphaFoldDB" id="A0A8S4A369"/>
<reference evidence="2" key="1">
    <citation type="submission" date="2021-04" db="EMBL/GenBank/DDBJ databases">
        <authorList>
            <consortium name="Molecular Ecology Group"/>
        </authorList>
    </citation>
    <scope>NUCLEOTIDE SEQUENCE</scope>
</reference>
<dbReference type="Proteomes" id="UP000678393">
    <property type="component" value="Unassembled WGS sequence"/>
</dbReference>
<dbReference type="PANTHER" id="PTHR24067">
    <property type="entry name" value="UBIQUITIN-CONJUGATING ENZYME E2"/>
    <property type="match status" value="1"/>
</dbReference>
<proteinExistence type="predicted"/>
<dbReference type="Gene3D" id="3.10.110.10">
    <property type="entry name" value="Ubiquitin Conjugating Enzyme"/>
    <property type="match status" value="1"/>
</dbReference>
<dbReference type="PROSITE" id="PS50127">
    <property type="entry name" value="UBC_2"/>
    <property type="match status" value="1"/>
</dbReference>
<dbReference type="EMBL" id="CAJHNH020008517">
    <property type="protein sequence ID" value="CAG5136313.1"/>
    <property type="molecule type" value="Genomic_DNA"/>
</dbReference>
<accession>A0A8S4A369</accession>
<evidence type="ECO:0000313" key="2">
    <source>
        <dbReference type="EMBL" id="CAG5136313.1"/>
    </source>
</evidence>
<sequence>MSVSEKKCLKRLMRDLEELTKSPVDNVSAAPLENNMLEWHCNIRQDKIIFHLILFFSPDYPSKSPSAEFVPRGYSYGGGAVKPGRKGTQICLSIFSDFEVVHTEWASDIGHGWSPGYTVQTILMNVASFLAENQTTSDCLYVNNLKISKTFTCTDCGHSYEMPFPSLSDVVKDTCADKVTNITTAVATLVVERPTIVDYFSKVKFNDEGPLSDDDIFGYGLIVSGSPGRAKLTTPCEFLTIQSFNEMKRTMDKARSVLKEPLSFFLPLFIHPVHGAIIQDDFESVMHDLSNGVIVSGIGNLLVEDMVLRTLPNLMCATLVHLFKELKQANENFLNGYFALHRLFLWAIDTYPGIQDKVEMSIKDFVENESRRTKTACPDIGQWLMLLAVSKRFRWHDVAEAYLSECWRRNVMWFIKDDPVLKDDSIDKEYRLENTFKRTSVSRNLLAFQVIFLDIAWPESMSRDQIIQRYDDNWGFPTKDMVTRMKTECHKISNEIHTYADWYTVVNLPVPSDDEIFESLVDALLFATTTHGYHFQ</sequence>
<evidence type="ECO:0000259" key="1">
    <source>
        <dbReference type="PROSITE" id="PS50127"/>
    </source>
</evidence>
<dbReference type="OrthoDB" id="109543at2759"/>